<organism evidence="2 3">
    <name type="scientific">Nocardioides aromaticivorans</name>
    <dbReference type="NCBI Taxonomy" id="200618"/>
    <lineage>
        <taxon>Bacteria</taxon>
        <taxon>Bacillati</taxon>
        <taxon>Actinomycetota</taxon>
        <taxon>Actinomycetes</taxon>
        <taxon>Propionibacteriales</taxon>
        <taxon>Nocardioidaceae</taxon>
        <taxon>Nocardioides</taxon>
    </lineage>
</organism>
<accession>A0ABX7PFH0</accession>
<dbReference type="RefSeq" id="WP_207008387.1">
    <property type="nucleotide sequence ID" value="NZ_CP022295.1"/>
</dbReference>
<evidence type="ECO:0000313" key="2">
    <source>
        <dbReference type="EMBL" id="QSR24488.1"/>
    </source>
</evidence>
<sequence>MTDNQLDDTTGAGVDTLADTVSETHDVLSRRLAEAESCRPTRERPRDRLRATDPFLASTSRHVQAACAVLGPAARRHLPDGRRRAHDLAQQSRRLEGALFQTKAKLYGSTFVVRRPWSSIWDEVTEEFDAWWRLEQGLVDDLAATTSTADRDAIAERLFHAEKHVPTRPHPYLPHQGVPGRVARGVALRVDRFWDTAEGRMVPEPVRPHRSREGRITQYLLADPHLDGPAVEE</sequence>
<name>A0ABX7PFH0_9ACTN</name>
<feature type="region of interest" description="Disordered" evidence="1">
    <location>
        <begin position="28"/>
        <end position="49"/>
    </location>
</feature>
<gene>
    <name evidence="2" type="ORF">CFH99_02495</name>
</gene>
<protein>
    <submittedName>
        <fullName evidence="2">Uncharacterized protein</fullName>
    </submittedName>
</protein>
<proteinExistence type="predicted"/>
<evidence type="ECO:0000256" key="1">
    <source>
        <dbReference type="SAM" id="MobiDB-lite"/>
    </source>
</evidence>
<dbReference type="Proteomes" id="UP000662818">
    <property type="component" value="Chromosome"/>
</dbReference>
<reference evidence="2 3" key="1">
    <citation type="submission" date="2017-06" db="EMBL/GenBank/DDBJ databases">
        <title>Complete Genome Sequence of the Soil Carbazole-Degrading Bacterium Nocardioides aromaticivorans IC177.</title>
        <authorList>
            <person name="Vejarano F."/>
            <person name="Suzuki-Minakuchi C."/>
            <person name="Ohtsubo Y."/>
            <person name="Tsuda M."/>
            <person name="Okada K."/>
            <person name="Nojiri H."/>
        </authorList>
    </citation>
    <scope>NUCLEOTIDE SEQUENCE [LARGE SCALE GENOMIC DNA]</scope>
    <source>
        <strain evidence="2 3">IC177</strain>
    </source>
</reference>
<keyword evidence="3" id="KW-1185">Reference proteome</keyword>
<dbReference type="EMBL" id="CP022295">
    <property type="protein sequence ID" value="QSR24488.1"/>
    <property type="molecule type" value="Genomic_DNA"/>
</dbReference>
<evidence type="ECO:0000313" key="3">
    <source>
        <dbReference type="Proteomes" id="UP000662818"/>
    </source>
</evidence>